<dbReference type="GO" id="GO:0046872">
    <property type="term" value="F:metal ion binding"/>
    <property type="evidence" value="ECO:0007669"/>
    <property type="project" value="UniProtKB-KW"/>
</dbReference>
<comment type="catalytic activity">
    <reaction evidence="14 15">
        <text>chorismate + L-glutamine = anthranilate + pyruvate + L-glutamate + H(+)</text>
        <dbReference type="Rhea" id="RHEA:21732"/>
        <dbReference type="ChEBI" id="CHEBI:15361"/>
        <dbReference type="ChEBI" id="CHEBI:15378"/>
        <dbReference type="ChEBI" id="CHEBI:16567"/>
        <dbReference type="ChEBI" id="CHEBI:29748"/>
        <dbReference type="ChEBI" id="CHEBI:29985"/>
        <dbReference type="ChEBI" id="CHEBI:58359"/>
        <dbReference type="EC" id="4.1.3.27"/>
    </reaction>
</comment>
<comment type="cofactor">
    <cofactor evidence="1 15">
        <name>Mg(2+)</name>
        <dbReference type="ChEBI" id="CHEBI:18420"/>
    </cofactor>
</comment>
<dbReference type="NCBIfam" id="TIGR00564">
    <property type="entry name" value="trpE_most"/>
    <property type="match status" value="1"/>
</dbReference>
<comment type="function">
    <text evidence="13 15">Part of a heterotetrameric complex that catalyzes the two-step biosynthesis of anthranilate, an intermediate in the biosynthesis of L-tryptophan. In the first step, the glutamine-binding beta subunit (TrpG) of anthranilate synthase (AS) provides the glutamine amidotransferase activity which generates ammonia as a substrate that, along with chorismate, is used in the second step, catalyzed by the large alpha subunit of AS (TrpE) to produce anthranilate. In the absence of TrpG, TrpE can synthesize anthranilate directly from chorismate and high concentrations of ammonia.</text>
</comment>
<dbReference type="InterPro" id="IPR019999">
    <property type="entry name" value="Anth_synth_I-like"/>
</dbReference>
<proteinExistence type="inferred from homology"/>
<organism evidence="18 19">
    <name type="scientific">Dechloromonas denitrificans</name>
    <dbReference type="NCBI Taxonomy" id="281362"/>
    <lineage>
        <taxon>Bacteria</taxon>
        <taxon>Pseudomonadati</taxon>
        <taxon>Pseudomonadota</taxon>
        <taxon>Betaproteobacteria</taxon>
        <taxon>Rhodocyclales</taxon>
        <taxon>Azonexaceae</taxon>
        <taxon>Dechloromonas</taxon>
    </lineage>
</organism>
<evidence type="ECO:0000256" key="13">
    <source>
        <dbReference type="ARBA" id="ARBA00025634"/>
    </source>
</evidence>
<dbReference type="Pfam" id="PF00425">
    <property type="entry name" value="Chorismate_bind"/>
    <property type="match status" value="1"/>
</dbReference>
<evidence type="ECO:0000256" key="15">
    <source>
        <dbReference type="RuleBase" id="RU364045"/>
    </source>
</evidence>
<keyword evidence="10 15" id="KW-0460">Magnesium</keyword>
<dbReference type="InterPro" id="IPR006805">
    <property type="entry name" value="Anth_synth_I_N"/>
</dbReference>
<dbReference type="EMBL" id="LODL01000019">
    <property type="protein sequence ID" value="KXB31079.1"/>
    <property type="molecule type" value="Genomic_DNA"/>
</dbReference>
<evidence type="ECO:0000256" key="9">
    <source>
        <dbReference type="ARBA" id="ARBA00022822"/>
    </source>
</evidence>
<dbReference type="InterPro" id="IPR005801">
    <property type="entry name" value="ADC_synthase"/>
</dbReference>
<keyword evidence="7 15" id="KW-0028">Amino-acid biosynthesis</keyword>
<evidence type="ECO:0000256" key="11">
    <source>
        <dbReference type="ARBA" id="ARBA00023141"/>
    </source>
</evidence>
<comment type="similarity">
    <text evidence="3 15">Belongs to the anthranilate synthase component I family.</text>
</comment>
<dbReference type="SUPFAM" id="SSF56322">
    <property type="entry name" value="ADC synthase"/>
    <property type="match status" value="1"/>
</dbReference>
<dbReference type="InterPro" id="IPR005256">
    <property type="entry name" value="Anth_synth_I_PabB"/>
</dbReference>
<evidence type="ECO:0000259" key="16">
    <source>
        <dbReference type="Pfam" id="PF00425"/>
    </source>
</evidence>
<name>A0A133XJG7_9RHOO</name>
<keyword evidence="19" id="KW-1185">Reference proteome</keyword>
<comment type="caution">
    <text evidence="18">The sequence shown here is derived from an EMBL/GenBank/DDBJ whole genome shotgun (WGS) entry which is preliminary data.</text>
</comment>
<accession>A0A133XJG7</accession>
<comment type="pathway">
    <text evidence="2 15">Amino-acid biosynthesis; L-tryptophan biosynthesis; L-tryptophan from chorismate: step 1/5.</text>
</comment>
<dbReference type="AlphaFoldDB" id="A0A133XJG7"/>
<dbReference type="EC" id="4.1.3.27" evidence="5 15"/>
<dbReference type="Pfam" id="PF04715">
    <property type="entry name" value="Anth_synt_I_N"/>
    <property type="match status" value="1"/>
</dbReference>
<dbReference type="PRINTS" id="PR00095">
    <property type="entry name" value="ANTSNTHASEI"/>
</dbReference>
<keyword evidence="12 15" id="KW-0456">Lyase</keyword>
<keyword evidence="9 15" id="KW-0822">Tryptophan biosynthesis</keyword>
<dbReference type="STRING" id="281362.AT959_10300"/>
<evidence type="ECO:0000256" key="6">
    <source>
        <dbReference type="ARBA" id="ARBA00020653"/>
    </source>
</evidence>
<dbReference type="UniPathway" id="UPA00035">
    <property type="reaction ID" value="UER00040"/>
</dbReference>
<dbReference type="RefSeq" id="WP_066882882.1">
    <property type="nucleotide sequence ID" value="NZ_LODL01000019.1"/>
</dbReference>
<protein>
    <recommendedName>
        <fullName evidence="6 15">Anthranilate synthase component 1</fullName>
        <ecNumber evidence="5 15">4.1.3.27</ecNumber>
    </recommendedName>
</protein>
<evidence type="ECO:0000256" key="14">
    <source>
        <dbReference type="ARBA" id="ARBA00047683"/>
    </source>
</evidence>
<keyword evidence="8 15" id="KW-0479">Metal-binding</keyword>
<evidence type="ECO:0000256" key="5">
    <source>
        <dbReference type="ARBA" id="ARBA00012266"/>
    </source>
</evidence>
<feature type="domain" description="Chorismate-utilising enzyme C-terminal" evidence="16">
    <location>
        <begin position="224"/>
        <end position="475"/>
    </location>
</feature>
<dbReference type="Proteomes" id="UP000070186">
    <property type="component" value="Unassembled WGS sequence"/>
</dbReference>
<evidence type="ECO:0000256" key="1">
    <source>
        <dbReference type="ARBA" id="ARBA00001946"/>
    </source>
</evidence>
<sequence length="495" mass="54100">MTETEFNALAAQGYNRIPVTLETFADLDTPLSIYLKLTSGPSGAHYSYLLESVQGGERFGRYSIIGLPAQTRIVVTGHQVLVLTGNRIAEREDDTNPLEFIGKFMQRFRAPPSSGLPRFCGGLVGCFGYDTVRYVETRLTRTNKPDEIGTPDIGLLLSEEIAVVDNLSGKLTLIVYAEPGFPGAYQKARARLKELLGKLRTPVCIPAEQPVHSEPAVSVFGEGAFKQAVRKAKEYITEGDIMQVVLSQRMTKPFNASPMALYRTLRSLNPSPYMFYFDFEDFHVVGASPEILVRLEGDRVTVRPIAGTRKRGASPEEDAALAAELLADEKERAEHTQLLDLGRNDCGRVAKVGSVKLTENMLVERYSHVMHIVSNVEGKLQPGLNALDVLKATFPAGTVSGAPKVRAMEIIDELEPVKRGIYAGAVGYLGFHGDMDIAIAIRTGIIKDKKLYVQAGAGIVADSDPNSEWTETQNKARAVLRAAELAEQGLDTKAD</sequence>
<gene>
    <name evidence="15" type="primary">trpE</name>
    <name evidence="18" type="ORF">AT959_10300</name>
</gene>
<dbReference type="Gene3D" id="3.60.120.10">
    <property type="entry name" value="Anthranilate synthase"/>
    <property type="match status" value="1"/>
</dbReference>
<comment type="subunit">
    <text evidence="4 15">Heterotetramer consisting of two non-identical subunits: a beta subunit (TrpG) and a large alpha subunit (TrpE).</text>
</comment>
<evidence type="ECO:0000256" key="7">
    <source>
        <dbReference type="ARBA" id="ARBA00022605"/>
    </source>
</evidence>
<evidence type="ECO:0000256" key="12">
    <source>
        <dbReference type="ARBA" id="ARBA00023239"/>
    </source>
</evidence>
<evidence type="ECO:0000259" key="17">
    <source>
        <dbReference type="Pfam" id="PF04715"/>
    </source>
</evidence>
<keyword evidence="11 15" id="KW-0057">Aromatic amino acid biosynthesis</keyword>
<evidence type="ECO:0000313" key="19">
    <source>
        <dbReference type="Proteomes" id="UP000070186"/>
    </source>
</evidence>
<dbReference type="InterPro" id="IPR015890">
    <property type="entry name" value="Chorismate_C"/>
</dbReference>
<evidence type="ECO:0000256" key="2">
    <source>
        <dbReference type="ARBA" id="ARBA00004873"/>
    </source>
</evidence>
<reference evidence="18 19" key="1">
    <citation type="submission" date="2015-12" db="EMBL/GenBank/DDBJ databases">
        <title>Nitrous oxide reduction kinetics distinguish bacteria harboring typical versus atypical NosZ.</title>
        <authorList>
            <person name="Yoon S."/>
            <person name="Nissen S."/>
            <person name="Park D."/>
            <person name="Sanford R.A."/>
            <person name="Loeffler F.E."/>
        </authorList>
    </citation>
    <scope>NUCLEOTIDE SEQUENCE [LARGE SCALE GENOMIC DNA]</scope>
    <source>
        <strain evidence="18 19">ATCC BAA-841</strain>
    </source>
</reference>
<evidence type="ECO:0000256" key="3">
    <source>
        <dbReference type="ARBA" id="ARBA00009562"/>
    </source>
</evidence>
<evidence type="ECO:0000313" key="18">
    <source>
        <dbReference type="EMBL" id="KXB31079.1"/>
    </source>
</evidence>
<evidence type="ECO:0000256" key="8">
    <source>
        <dbReference type="ARBA" id="ARBA00022723"/>
    </source>
</evidence>
<dbReference type="PANTHER" id="PTHR11236">
    <property type="entry name" value="AMINOBENZOATE/ANTHRANILATE SYNTHASE"/>
    <property type="match status" value="1"/>
</dbReference>
<evidence type="ECO:0000256" key="4">
    <source>
        <dbReference type="ARBA" id="ARBA00011575"/>
    </source>
</evidence>
<feature type="domain" description="Anthranilate synthase component I N-terminal" evidence="17">
    <location>
        <begin position="26"/>
        <end position="173"/>
    </location>
</feature>
<dbReference type="GO" id="GO:0004049">
    <property type="term" value="F:anthranilate synthase activity"/>
    <property type="evidence" value="ECO:0007669"/>
    <property type="project" value="UniProtKB-EC"/>
</dbReference>
<evidence type="ECO:0000256" key="10">
    <source>
        <dbReference type="ARBA" id="ARBA00022842"/>
    </source>
</evidence>
<dbReference type="GO" id="GO:0000162">
    <property type="term" value="P:L-tryptophan biosynthetic process"/>
    <property type="evidence" value="ECO:0007669"/>
    <property type="project" value="UniProtKB-UniPathway"/>
</dbReference>
<dbReference type="PANTHER" id="PTHR11236:SF48">
    <property type="entry name" value="ISOCHORISMATE SYNTHASE MENF"/>
    <property type="match status" value="1"/>
</dbReference>